<dbReference type="GO" id="GO:0016787">
    <property type="term" value="F:hydrolase activity"/>
    <property type="evidence" value="ECO:0007669"/>
    <property type="project" value="UniProtKB-KW"/>
</dbReference>
<dbReference type="PANTHER" id="PTHR22946">
    <property type="entry name" value="DIENELACTONE HYDROLASE DOMAIN-CONTAINING PROTEIN-RELATED"/>
    <property type="match status" value="1"/>
</dbReference>
<evidence type="ECO:0000256" key="2">
    <source>
        <dbReference type="ARBA" id="ARBA00038115"/>
    </source>
</evidence>
<accession>A0ABU8BY02</accession>
<protein>
    <submittedName>
        <fullName evidence="5">Alpha/beta fold hydrolase</fullName>
    </submittedName>
</protein>
<dbReference type="RefSeq" id="WP_335424612.1">
    <property type="nucleotide sequence ID" value="NZ_JBALHR010000011.1"/>
</dbReference>
<evidence type="ECO:0000256" key="3">
    <source>
        <dbReference type="SAM" id="SignalP"/>
    </source>
</evidence>
<dbReference type="PIRSF" id="PIRSF031982">
    <property type="entry name" value="UCP031982_abhydr"/>
    <property type="match status" value="1"/>
</dbReference>
<organism evidence="5 6">
    <name type="scientific">Gemmobacter denitrificans</name>
    <dbReference type="NCBI Taxonomy" id="3123040"/>
    <lineage>
        <taxon>Bacteria</taxon>
        <taxon>Pseudomonadati</taxon>
        <taxon>Pseudomonadota</taxon>
        <taxon>Alphaproteobacteria</taxon>
        <taxon>Rhodobacterales</taxon>
        <taxon>Paracoccaceae</taxon>
        <taxon>Gemmobacter</taxon>
    </lineage>
</organism>
<feature type="chain" id="PRO_5046394857" evidence="3">
    <location>
        <begin position="20"/>
        <end position="341"/>
    </location>
</feature>
<dbReference type="Proteomes" id="UP001431963">
    <property type="component" value="Unassembled WGS sequence"/>
</dbReference>
<keyword evidence="1 5" id="KW-0378">Hydrolase</keyword>
<comment type="caution">
    <text evidence="5">The sequence shown here is derived from an EMBL/GenBank/DDBJ whole genome shotgun (WGS) entry which is preliminary data.</text>
</comment>
<dbReference type="Pfam" id="PF12697">
    <property type="entry name" value="Abhydrolase_6"/>
    <property type="match status" value="1"/>
</dbReference>
<comment type="similarity">
    <text evidence="2">Belongs to the AB hydrolase superfamily. FUS2 hydrolase family.</text>
</comment>
<dbReference type="Gene3D" id="3.40.50.1820">
    <property type="entry name" value="alpha/beta hydrolase"/>
    <property type="match status" value="1"/>
</dbReference>
<keyword evidence="6" id="KW-1185">Reference proteome</keyword>
<gene>
    <name evidence="5" type="ORF">V6590_15610</name>
</gene>
<dbReference type="InterPro" id="IPR016986">
    <property type="entry name" value="UCP031982_abhydr"/>
</dbReference>
<sequence length="341" mass="35935">MLKPLILATMTLLPMMAAADSLPGYDHIQVDAPHRPRVMEAAVWYPAGGESYTIPLGANPVFTGTRVSFAPRIAEGRYPLIVVSHGSGGNIDGLGWLAGPLAVKGAIVIGVNHPGTTSRDSSPRRTVQVTERARDIPAIIDAALAHPDFGPMIDPDQITVLGFSLGGATALHVAGAQMDRAAYGAYCDRFADASDCRFLQRGGVDPHDLPAEWEATDMADPRVSAMVAVDPGFGYAMTDDSLSRITARSLIINLGDEKTQWDATEAGPAGANLVGRIPAATLTRLAPAWHFSFLGECTAEGPAFLEAEKDDPICGEPEGGNRKSLHDKAIAEIAGFLSLGD</sequence>
<evidence type="ECO:0000313" key="5">
    <source>
        <dbReference type="EMBL" id="MEH7829580.1"/>
    </source>
</evidence>
<feature type="domain" description="AB hydrolase-1" evidence="4">
    <location>
        <begin position="81"/>
        <end position="290"/>
    </location>
</feature>
<evidence type="ECO:0000313" key="6">
    <source>
        <dbReference type="Proteomes" id="UP001431963"/>
    </source>
</evidence>
<dbReference type="InterPro" id="IPR000073">
    <property type="entry name" value="AB_hydrolase_1"/>
</dbReference>
<dbReference type="InterPro" id="IPR050261">
    <property type="entry name" value="FrsA_esterase"/>
</dbReference>
<dbReference type="PANTHER" id="PTHR22946:SF9">
    <property type="entry name" value="POLYKETIDE TRANSFERASE AF380"/>
    <property type="match status" value="1"/>
</dbReference>
<dbReference type="EMBL" id="JBALHR010000011">
    <property type="protein sequence ID" value="MEH7829580.1"/>
    <property type="molecule type" value="Genomic_DNA"/>
</dbReference>
<reference evidence="5" key="1">
    <citation type="submission" date="2024-02" db="EMBL/GenBank/DDBJ databases">
        <title>Genome sequences of strain Gemmobacter sp. JM10B15.</title>
        <authorList>
            <person name="Zhang M."/>
        </authorList>
    </citation>
    <scope>NUCLEOTIDE SEQUENCE</scope>
    <source>
        <strain evidence="5">JM10B15</strain>
    </source>
</reference>
<proteinExistence type="inferred from homology"/>
<feature type="signal peptide" evidence="3">
    <location>
        <begin position="1"/>
        <end position="19"/>
    </location>
</feature>
<evidence type="ECO:0000259" key="4">
    <source>
        <dbReference type="Pfam" id="PF12697"/>
    </source>
</evidence>
<dbReference type="InterPro" id="IPR029058">
    <property type="entry name" value="AB_hydrolase_fold"/>
</dbReference>
<dbReference type="SUPFAM" id="SSF53474">
    <property type="entry name" value="alpha/beta-Hydrolases"/>
    <property type="match status" value="1"/>
</dbReference>
<keyword evidence="3" id="KW-0732">Signal</keyword>
<evidence type="ECO:0000256" key="1">
    <source>
        <dbReference type="ARBA" id="ARBA00022801"/>
    </source>
</evidence>
<name>A0ABU8BY02_9RHOB</name>